<gene>
    <name evidence="2" type="ORF">PGTG_20680</name>
</gene>
<keyword evidence="1" id="KW-0732">Signal</keyword>
<sequence>MSRAGSFQMAHLALTLIVLISFHSGLLAVPQRCESIFAPHSGDEYTCMNPRGVRFLCGINSCLTDGLKWADVIFKHCQKYEPENTLTDHYEDIHVGEFVTVVYKKSQFLDAKKLGTNTWFRCTWSRRSPFNAHRPTCGSCRPDP</sequence>
<name>H6QPD0_PUCGT</name>
<dbReference type="AlphaFoldDB" id="H6QPD0"/>
<dbReference type="VEuPathDB" id="FungiDB:PGTG_20680"/>
<dbReference type="HOGENOM" id="CLU_1886739_0_0_1"/>
<dbReference type="Proteomes" id="UP000008783">
    <property type="component" value="Unassembled WGS sequence"/>
</dbReference>
<reference evidence="3" key="1">
    <citation type="journal article" date="2011" name="Proc. Natl. Acad. Sci. U.S.A.">
        <title>Obligate biotrophy features unraveled by the genomic analysis of rust fungi.</title>
        <authorList>
            <person name="Duplessis S."/>
            <person name="Cuomo C.A."/>
            <person name="Lin Y.-C."/>
            <person name="Aerts A."/>
            <person name="Tisserant E."/>
            <person name="Veneault-Fourrey C."/>
            <person name="Joly D.L."/>
            <person name="Hacquard S."/>
            <person name="Amselem J."/>
            <person name="Cantarel B.L."/>
            <person name="Chiu R."/>
            <person name="Coutinho P.M."/>
            <person name="Feau N."/>
            <person name="Field M."/>
            <person name="Frey P."/>
            <person name="Gelhaye E."/>
            <person name="Goldberg J."/>
            <person name="Grabherr M.G."/>
            <person name="Kodira C.D."/>
            <person name="Kohler A."/>
            <person name="Kuees U."/>
            <person name="Lindquist E.A."/>
            <person name="Lucas S.M."/>
            <person name="Mago R."/>
            <person name="Mauceli E."/>
            <person name="Morin E."/>
            <person name="Murat C."/>
            <person name="Pangilinan J.L."/>
            <person name="Park R."/>
            <person name="Pearson M."/>
            <person name="Quesneville H."/>
            <person name="Rouhier N."/>
            <person name="Sakthikumar S."/>
            <person name="Salamov A.A."/>
            <person name="Schmutz J."/>
            <person name="Selles B."/>
            <person name="Shapiro H."/>
            <person name="Tanguay P."/>
            <person name="Tuskan G.A."/>
            <person name="Henrissat B."/>
            <person name="Van de Peer Y."/>
            <person name="Rouze P."/>
            <person name="Ellis J.G."/>
            <person name="Dodds P.N."/>
            <person name="Schein J.E."/>
            <person name="Zhong S."/>
            <person name="Hamelin R.C."/>
            <person name="Grigoriev I.V."/>
            <person name="Szabo L.J."/>
            <person name="Martin F."/>
        </authorList>
    </citation>
    <scope>NUCLEOTIDE SEQUENCE [LARGE SCALE GENOMIC DNA]</scope>
    <source>
        <strain evidence="3">CRL 75-36-700-3 / race SCCL</strain>
    </source>
</reference>
<evidence type="ECO:0000313" key="2">
    <source>
        <dbReference type="EMBL" id="EHS63586.1"/>
    </source>
</evidence>
<dbReference type="EMBL" id="DS178264">
    <property type="protein sequence ID" value="EHS63586.1"/>
    <property type="molecule type" value="Genomic_DNA"/>
</dbReference>
<feature type="signal peptide" evidence="1">
    <location>
        <begin position="1"/>
        <end position="28"/>
    </location>
</feature>
<feature type="chain" id="PRO_5003605688" description="Secreted protein" evidence="1">
    <location>
        <begin position="29"/>
        <end position="144"/>
    </location>
</feature>
<accession>H6QPD0</accession>
<protein>
    <recommendedName>
        <fullName evidence="4">Secreted protein</fullName>
    </recommendedName>
</protein>
<dbReference type="KEGG" id="pgr:PGTG_20680"/>
<dbReference type="OrthoDB" id="10281600at2759"/>
<keyword evidence="3" id="KW-1185">Reference proteome</keyword>
<evidence type="ECO:0000256" key="1">
    <source>
        <dbReference type="SAM" id="SignalP"/>
    </source>
</evidence>
<evidence type="ECO:0008006" key="4">
    <source>
        <dbReference type="Google" id="ProtNLM"/>
    </source>
</evidence>
<dbReference type="GeneID" id="13541545"/>
<dbReference type="RefSeq" id="XP_003890647.1">
    <property type="nucleotide sequence ID" value="XM_003890598.1"/>
</dbReference>
<proteinExistence type="predicted"/>
<dbReference type="InParanoid" id="H6QPD0"/>
<organism evidence="2 3">
    <name type="scientific">Puccinia graminis f. sp. tritici (strain CRL 75-36-700-3 / race SCCL)</name>
    <name type="common">Black stem rust fungus</name>
    <dbReference type="NCBI Taxonomy" id="418459"/>
    <lineage>
        <taxon>Eukaryota</taxon>
        <taxon>Fungi</taxon>
        <taxon>Dikarya</taxon>
        <taxon>Basidiomycota</taxon>
        <taxon>Pucciniomycotina</taxon>
        <taxon>Pucciniomycetes</taxon>
        <taxon>Pucciniales</taxon>
        <taxon>Pucciniaceae</taxon>
        <taxon>Puccinia</taxon>
    </lineage>
</organism>
<evidence type="ECO:0000313" key="3">
    <source>
        <dbReference type="Proteomes" id="UP000008783"/>
    </source>
</evidence>